<comment type="caution">
    <text evidence="1">The sequence shown here is derived from an EMBL/GenBank/DDBJ whole genome shotgun (WGS) entry which is preliminary data.</text>
</comment>
<proteinExistence type="predicted"/>
<gene>
    <name evidence="1" type="ORF">R7226_01630</name>
</gene>
<organism evidence="1 2">
    <name type="scientific">Conexibacter stalactiti</name>
    <dbReference type="NCBI Taxonomy" id="1940611"/>
    <lineage>
        <taxon>Bacteria</taxon>
        <taxon>Bacillati</taxon>
        <taxon>Actinomycetota</taxon>
        <taxon>Thermoleophilia</taxon>
        <taxon>Solirubrobacterales</taxon>
        <taxon>Conexibacteraceae</taxon>
        <taxon>Conexibacter</taxon>
    </lineage>
</organism>
<evidence type="ECO:0000313" key="2">
    <source>
        <dbReference type="Proteomes" id="UP001284601"/>
    </source>
</evidence>
<reference evidence="2" key="1">
    <citation type="submission" date="2023-07" db="EMBL/GenBank/DDBJ databases">
        <title>Conexibacter stalactiti sp. nov., isolated from stalactites in a lava cave and emended description of the genus Conexibacter.</title>
        <authorList>
            <person name="Lee S.D."/>
        </authorList>
    </citation>
    <scope>NUCLEOTIDE SEQUENCE [LARGE SCALE GENOMIC DNA]</scope>
    <source>
        <strain evidence="2">KCTC 39840</strain>
    </source>
</reference>
<dbReference type="RefSeq" id="WP_318595280.1">
    <property type="nucleotide sequence ID" value="NZ_JAWSTH010000002.1"/>
</dbReference>
<accession>A0ABU4HI75</accession>
<evidence type="ECO:0000313" key="1">
    <source>
        <dbReference type="EMBL" id="MDW5593019.1"/>
    </source>
</evidence>
<dbReference type="Proteomes" id="UP001284601">
    <property type="component" value="Unassembled WGS sequence"/>
</dbReference>
<dbReference type="EMBL" id="JAWSTH010000002">
    <property type="protein sequence ID" value="MDW5593019.1"/>
    <property type="molecule type" value="Genomic_DNA"/>
</dbReference>
<protein>
    <submittedName>
        <fullName evidence="1">Uncharacterized protein</fullName>
    </submittedName>
</protein>
<sequence length="47" mass="5334">MTRLDDGQLGLTFIAAGVGHLDGGLRQDVYALAHHRLHGRWPKRRDR</sequence>
<name>A0ABU4HI75_9ACTN</name>
<keyword evidence="2" id="KW-1185">Reference proteome</keyword>